<dbReference type="AlphaFoldDB" id="A0AAV4NRK1"/>
<organism evidence="1 2">
    <name type="scientific">Caerostris extrusa</name>
    <name type="common">Bark spider</name>
    <name type="synonym">Caerostris bankana</name>
    <dbReference type="NCBI Taxonomy" id="172846"/>
    <lineage>
        <taxon>Eukaryota</taxon>
        <taxon>Metazoa</taxon>
        <taxon>Ecdysozoa</taxon>
        <taxon>Arthropoda</taxon>
        <taxon>Chelicerata</taxon>
        <taxon>Arachnida</taxon>
        <taxon>Araneae</taxon>
        <taxon>Araneomorphae</taxon>
        <taxon>Entelegynae</taxon>
        <taxon>Araneoidea</taxon>
        <taxon>Araneidae</taxon>
        <taxon>Caerostris</taxon>
    </lineage>
</organism>
<dbReference type="EMBL" id="BPLR01003679">
    <property type="protein sequence ID" value="GIX87414.1"/>
    <property type="molecule type" value="Genomic_DNA"/>
</dbReference>
<protein>
    <submittedName>
        <fullName evidence="1">Uncharacterized protein</fullName>
    </submittedName>
</protein>
<proteinExistence type="predicted"/>
<name>A0AAV4NRK1_CAEEX</name>
<gene>
    <name evidence="1" type="ORF">CEXT_404901</name>
</gene>
<comment type="caution">
    <text evidence="1">The sequence shown here is derived from an EMBL/GenBank/DDBJ whole genome shotgun (WGS) entry which is preliminary data.</text>
</comment>
<accession>A0AAV4NRK1</accession>
<keyword evidence="2" id="KW-1185">Reference proteome</keyword>
<evidence type="ECO:0000313" key="2">
    <source>
        <dbReference type="Proteomes" id="UP001054945"/>
    </source>
</evidence>
<evidence type="ECO:0000313" key="1">
    <source>
        <dbReference type="EMBL" id="GIX87414.1"/>
    </source>
</evidence>
<sequence>MKKDGAKDRRGFSLKYSKTKERLEKWCSPFWDSAREVMSFFQRFKEILNKGDPEQSNDVFLSNASYPIESRGHFSKQHKSPL</sequence>
<reference evidence="1 2" key="1">
    <citation type="submission" date="2021-06" db="EMBL/GenBank/DDBJ databases">
        <title>Caerostris extrusa draft genome.</title>
        <authorList>
            <person name="Kono N."/>
            <person name="Arakawa K."/>
        </authorList>
    </citation>
    <scope>NUCLEOTIDE SEQUENCE [LARGE SCALE GENOMIC DNA]</scope>
</reference>
<dbReference type="Proteomes" id="UP001054945">
    <property type="component" value="Unassembled WGS sequence"/>
</dbReference>